<protein>
    <recommendedName>
        <fullName evidence="1">Ubiquitin-like domain-containing protein</fullName>
    </recommendedName>
</protein>
<dbReference type="SUPFAM" id="SSF54236">
    <property type="entry name" value="Ubiquitin-like"/>
    <property type="match status" value="1"/>
</dbReference>
<sequence>MSEKLENDTRSFSVIIKTSEIKFQNLPVDTLASDLRETIAQNIYEPARSIKLLYKDRILQLNQTIGQQQIENDTQIVAIPCYTMKHGLWNFIDDYNHERNEMQNISMVFFLTDKPLEKVQLDGKIQFFQPIGIYWQSRSINPMPYLENDFTRIERRVKRVTPIFEFQTKDSSTISINIIFRECEQNLQNLLMQYQDRIQSKLGKKQNEIHMDIIYSTVLDQHNYWFKDGNFANTLRFLNNLQLNNLTSLNLHMRQGRKSQVSKSQLKRQLI</sequence>
<dbReference type="InterPro" id="IPR000626">
    <property type="entry name" value="Ubiquitin-like_dom"/>
</dbReference>
<evidence type="ECO:0000313" key="3">
    <source>
        <dbReference type="Proteomes" id="UP000009168"/>
    </source>
</evidence>
<dbReference type="KEGG" id="tet:TTHERM_00578480"/>
<dbReference type="Proteomes" id="UP000009168">
    <property type="component" value="Unassembled WGS sequence"/>
</dbReference>
<keyword evidence="3" id="KW-1185">Reference proteome</keyword>
<feature type="domain" description="Ubiquitin-like" evidence="1">
    <location>
        <begin position="12"/>
        <end position="79"/>
    </location>
</feature>
<name>I7M374_TETTS</name>
<dbReference type="GeneID" id="7838912"/>
<dbReference type="RefSeq" id="XP_001022849.2">
    <property type="nucleotide sequence ID" value="XM_001022849.2"/>
</dbReference>
<organism evidence="2 3">
    <name type="scientific">Tetrahymena thermophila (strain SB210)</name>
    <dbReference type="NCBI Taxonomy" id="312017"/>
    <lineage>
        <taxon>Eukaryota</taxon>
        <taxon>Sar</taxon>
        <taxon>Alveolata</taxon>
        <taxon>Ciliophora</taxon>
        <taxon>Intramacronucleata</taxon>
        <taxon>Oligohymenophorea</taxon>
        <taxon>Hymenostomatida</taxon>
        <taxon>Tetrahymenina</taxon>
        <taxon>Tetrahymenidae</taxon>
        <taxon>Tetrahymena</taxon>
    </lineage>
</organism>
<gene>
    <name evidence="2" type="ORF">TTHERM_00578480</name>
</gene>
<reference evidence="3" key="1">
    <citation type="journal article" date="2006" name="PLoS Biol.">
        <title>Macronuclear genome sequence of the ciliate Tetrahymena thermophila, a model eukaryote.</title>
        <authorList>
            <person name="Eisen J.A."/>
            <person name="Coyne R.S."/>
            <person name="Wu M."/>
            <person name="Wu D."/>
            <person name="Thiagarajan M."/>
            <person name="Wortman J.R."/>
            <person name="Badger J.H."/>
            <person name="Ren Q."/>
            <person name="Amedeo P."/>
            <person name="Jones K.M."/>
            <person name="Tallon L.J."/>
            <person name="Delcher A.L."/>
            <person name="Salzberg S.L."/>
            <person name="Silva J.C."/>
            <person name="Haas B.J."/>
            <person name="Majoros W.H."/>
            <person name="Farzad M."/>
            <person name="Carlton J.M."/>
            <person name="Smith R.K. Jr."/>
            <person name="Garg J."/>
            <person name="Pearlman R.E."/>
            <person name="Karrer K.M."/>
            <person name="Sun L."/>
            <person name="Manning G."/>
            <person name="Elde N.C."/>
            <person name="Turkewitz A.P."/>
            <person name="Asai D.J."/>
            <person name="Wilkes D.E."/>
            <person name="Wang Y."/>
            <person name="Cai H."/>
            <person name="Collins K."/>
            <person name="Stewart B.A."/>
            <person name="Lee S.R."/>
            <person name="Wilamowska K."/>
            <person name="Weinberg Z."/>
            <person name="Ruzzo W.L."/>
            <person name="Wloga D."/>
            <person name="Gaertig J."/>
            <person name="Frankel J."/>
            <person name="Tsao C.-C."/>
            <person name="Gorovsky M.A."/>
            <person name="Keeling P.J."/>
            <person name="Waller R.F."/>
            <person name="Patron N.J."/>
            <person name="Cherry J.M."/>
            <person name="Stover N.A."/>
            <person name="Krieger C.J."/>
            <person name="del Toro C."/>
            <person name="Ryder H.F."/>
            <person name="Williamson S.C."/>
            <person name="Barbeau R.A."/>
            <person name="Hamilton E.P."/>
            <person name="Orias E."/>
        </authorList>
    </citation>
    <scope>NUCLEOTIDE SEQUENCE [LARGE SCALE GENOMIC DNA]</scope>
    <source>
        <strain evidence="3">SB210</strain>
    </source>
</reference>
<evidence type="ECO:0000259" key="1">
    <source>
        <dbReference type="PROSITE" id="PS50053"/>
    </source>
</evidence>
<proteinExistence type="predicted"/>
<dbReference type="AlphaFoldDB" id="I7M374"/>
<dbReference type="EMBL" id="GG662527">
    <property type="protein sequence ID" value="EAS02604.2"/>
    <property type="molecule type" value="Genomic_DNA"/>
</dbReference>
<dbReference type="InterPro" id="IPR029071">
    <property type="entry name" value="Ubiquitin-like_domsf"/>
</dbReference>
<dbReference type="InParanoid" id="I7M374"/>
<evidence type="ECO:0000313" key="2">
    <source>
        <dbReference type="EMBL" id="EAS02604.2"/>
    </source>
</evidence>
<accession>I7M374</accession>
<dbReference type="Gene3D" id="3.10.20.90">
    <property type="entry name" value="Phosphatidylinositol 3-kinase Catalytic Subunit, Chain A, domain 1"/>
    <property type="match status" value="1"/>
</dbReference>
<dbReference type="PROSITE" id="PS50053">
    <property type="entry name" value="UBIQUITIN_2"/>
    <property type="match status" value="1"/>
</dbReference>